<organism evidence="1 2">
    <name type="scientific">Ensete ventricosum</name>
    <name type="common">Abyssinian banana</name>
    <name type="synonym">Musa ensete</name>
    <dbReference type="NCBI Taxonomy" id="4639"/>
    <lineage>
        <taxon>Eukaryota</taxon>
        <taxon>Viridiplantae</taxon>
        <taxon>Streptophyta</taxon>
        <taxon>Embryophyta</taxon>
        <taxon>Tracheophyta</taxon>
        <taxon>Spermatophyta</taxon>
        <taxon>Magnoliopsida</taxon>
        <taxon>Liliopsida</taxon>
        <taxon>Zingiberales</taxon>
        <taxon>Musaceae</taxon>
        <taxon>Ensete</taxon>
    </lineage>
</organism>
<dbReference type="Proteomes" id="UP000287651">
    <property type="component" value="Unassembled WGS sequence"/>
</dbReference>
<proteinExistence type="predicted"/>
<name>A0A426XMB0_ENSVE</name>
<sequence>MWLGTRHECVGSSQKVSGACQDGVREFAKRRPRLAERLSGVAETLAESWEGLDVDVTAVRLSKNIP</sequence>
<dbReference type="AlphaFoldDB" id="A0A426XMB0"/>
<comment type="caution">
    <text evidence="1">The sequence shown here is derived from an EMBL/GenBank/DDBJ whole genome shotgun (WGS) entry which is preliminary data.</text>
</comment>
<dbReference type="EMBL" id="AMZH03019263">
    <property type="protein sequence ID" value="RRT40581.1"/>
    <property type="molecule type" value="Genomic_DNA"/>
</dbReference>
<evidence type="ECO:0000313" key="2">
    <source>
        <dbReference type="Proteomes" id="UP000287651"/>
    </source>
</evidence>
<accession>A0A426XMB0</accession>
<evidence type="ECO:0000313" key="1">
    <source>
        <dbReference type="EMBL" id="RRT40581.1"/>
    </source>
</evidence>
<reference evidence="1 2" key="1">
    <citation type="journal article" date="2014" name="Agronomy (Basel)">
        <title>A Draft Genome Sequence for Ensete ventricosum, the Drought-Tolerant Tree Against Hunger.</title>
        <authorList>
            <person name="Harrison J."/>
            <person name="Moore K.A."/>
            <person name="Paszkiewicz K."/>
            <person name="Jones T."/>
            <person name="Grant M."/>
            <person name="Ambacheew D."/>
            <person name="Muzemil S."/>
            <person name="Studholme D.J."/>
        </authorList>
    </citation>
    <scope>NUCLEOTIDE SEQUENCE [LARGE SCALE GENOMIC DNA]</scope>
</reference>
<gene>
    <name evidence="1" type="ORF">B296_00050691</name>
</gene>
<protein>
    <submittedName>
        <fullName evidence="1">Uncharacterized protein</fullName>
    </submittedName>
</protein>